<dbReference type="Proteomes" id="UP000016922">
    <property type="component" value="Unassembled WGS sequence"/>
</dbReference>
<keyword evidence="3" id="KW-1185">Reference proteome</keyword>
<evidence type="ECO:0000313" key="2">
    <source>
        <dbReference type="EMBL" id="EPE25970.1"/>
    </source>
</evidence>
<reference evidence="2 3" key="1">
    <citation type="journal article" date="2013" name="BMC Genomics">
        <title>Genomics-driven discovery of the pneumocandin biosynthetic gene cluster in the fungus Glarea lozoyensis.</title>
        <authorList>
            <person name="Chen L."/>
            <person name="Yue Q."/>
            <person name="Zhang X."/>
            <person name="Xiang M."/>
            <person name="Wang C."/>
            <person name="Li S."/>
            <person name="Che Y."/>
            <person name="Ortiz-Lopez F.J."/>
            <person name="Bills G.F."/>
            <person name="Liu X."/>
            <person name="An Z."/>
        </authorList>
    </citation>
    <scope>NUCLEOTIDE SEQUENCE [LARGE SCALE GENOMIC DNA]</scope>
    <source>
        <strain evidence="3">ATCC 20868 / MF5171</strain>
    </source>
</reference>
<dbReference type="GeneID" id="19460940"/>
<dbReference type="EMBL" id="KE145371">
    <property type="protein sequence ID" value="EPE25970.1"/>
    <property type="molecule type" value="Genomic_DNA"/>
</dbReference>
<accession>S3CJJ5</accession>
<organism evidence="2 3">
    <name type="scientific">Glarea lozoyensis (strain ATCC 20868 / MF5171)</name>
    <dbReference type="NCBI Taxonomy" id="1116229"/>
    <lineage>
        <taxon>Eukaryota</taxon>
        <taxon>Fungi</taxon>
        <taxon>Dikarya</taxon>
        <taxon>Ascomycota</taxon>
        <taxon>Pezizomycotina</taxon>
        <taxon>Leotiomycetes</taxon>
        <taxon>Helotiales</taxon>
        <taxon>Helotiaceae</taxon>
        <taxon>Glarea</taxon>
    </lineage>
</organism>
<sequence length="279" mass="30693">MSKLSNRSSRVKPAYVGGPKSSDWQGGLPCTHCETPNVESVKMINYSVSVSPHSLMVNPESRRLVISKAEVAELPAQQSQEKALRNEVVVLVNVESVAGEGSKHHSGIPIGRGSGGSLADIVVVQRFESPNLELFMINNDKQSEHHNDNLPHHICISRTAAGPVDLPTMNCECSIDTSVHSNLMTQLRSIPALTTSWLEESWSPISLRYERIATASPTMGMAVLTREMMEMHIVQTPNVRGMVDCLPVANRHGFIGWRQKLGTWPLSKHEARGGRQFEA</sequence>
<evidence type="ECO:0000256" key="1">
    <source>
        <dbReference type="SAM" id="MobiDB-lite"/>
    </source>
</evidence>
<proteinExistence type="predicted"/>
<feature type="region of interest" description="Disordered" evidence="1">
    <location>
        <begin position="1"/>
        <end position="28"/>
    </location>
</feature>
<dbReference type="OrthoDB" id="4793569at2759"/>
<gene>
    <name evidence="2" type="ORF">GLAREA_01882</name>
</gene>
<protein>
    <submittedName>
        <fullName evidence="2">Uncharacterized protein</fullName>
    </submittedName>
</protein>
<evidence type="ECO:0000313" key="3">
    <source>
        <dbReference type="Proteomes" id="UP000016922"/>
    </source>
</evidence>
<dbReference type="RefSeq" id="XP_008087289.1">
    <property type="nucleotide sequence ID" value="XM_008089098.1"/>
</dbReference>
<dbReference type="AlphaFoldDB" id="S3CJJ5"/>
<dbReference type="HOGENOM" id="CLU_997656_0_0_1"/>
<name>S3CJJ5_GLAL2</name>
<dbReference type="KEGG" id="glz:GLAREA_01882"/>